<feature type="region of interest" description="Disordered" evidence="7">
    <location>
        <begin position="607"/>
        <end position="685"/>
    </location>
</feature>
<reference evidence="10" key="1">
    <citation type="journal article" date="2020" name="Stud. Mycol.">
        <title>101 Dothideomycetes genomes: a test case for predicting lifestyles and emergence of pathogens.</title>
        <authorList>
            <person name="Haridas S."/>
            <person name="Albert R."/>
            <person name="Binder M."/>
            <person name="Bloem J."/>
            <person name="Labutti K."/>
            <person name="Salamov A."/>
            <person name="Andreopoulos B."/>
            <person name="Baker S."/>
            <person name="Barry K."/>
            <person name="Bills G."/>
            <person name="Bluhm B."/>
            <person name="Cannon C."/>
            <person name="Castanera R."/>
            <person name="Culley D."/>
            <person name="Daum C."/>
            <person name="Ezra D."/>
            <person name="Gonzalez J."/>
            <person name="Henrissat B."/>
            <person name="Kuo A."/>
            <person name="Liang C."/>
            <person name="Lipzen A."/>
            <person name="Lutzoni F."/>
            <person name="Magnuson J."/>
            <person name="Mondo S."/>
            <person name="Nolan M."/>
            <person name="Ohm R."/>
            <person name="Pangilinan J."/>
            <person name="Park H.-J."/>
            <person name="Ramirez L."/>
            <person name="Alfaro M."/>
            <person name="Sun H."/>
            <person name="Tritt A."/>
            <person name="Yoshinaga Y."/>
            <person name="Zwiers L.-H."/>
            <person name="Turgeon B."/>
            <person name="Goodwin S."/>
            <person name="Spatafora J."/>
            <person name="Crous P."/>
            <person name="Grigoriev I."/>
        </authorList>
    </citation>
    <scope>NUCLEOTIDE SEQUENCE</scope>
    <source>
        <strain evidence="10">Tuck. ex Michener</strain>
    </source>
</reference>
<dbReference type="GO" id="GO:0006397">
    <property type="term" value="P:mRNA processing"/>
    <property type="evidence" value="ECO:0007669"/>
    <property type="project" value="InterPro"/>
</dbReference>
<dbReference type="GO" id="GO:0006511">
    <property type="term" value="P:ubiquitin-dependent protein catabolic process"/>
    <property type="evidence" value="ECO:0007669"/>
    <property type="project" value="TreeGrafter"/>
</dbReference>
<dbReference type="GO" id="GO:0061630">
    <property type="term" value="F:ubiquitin protein ligase activity"/>
    <property type="evidence" value="ECO:0007669"/>
    <property type="project" value="InterPro"/>
</dbReference>
<proteinExistence type="predicted"/>
<feature type="domain" description="CCHC-type" evidence="8">
    <location>
        <begin position="185"/>
        <end position="199"/>
    </location>
</feature>
<dbReference type="Pfam" id="PF08783">
    <property type="entry name" value="DWNN"/>
    <property type="match status" value="1"/>
</dbReference>
<evidence type="ECO:0000256" key="7">
    <source>
        <dbReference type="SAM" id="MobiDB-lite"/>
    </source>
</evidence>
<dbReference type="GO" id="GO:0008270">
    <property type="term" value="F:zinc ion binding"/>
    <property type="evidence" value="ECO:0007669"/>
    <property type="project" value="UniProtKB-KW"/>
</dbReference>
<evidence type="ECO:0000313" key="11">
    <source>
        <dbReference type="Proteomes" id="UP000800092"/>
    </source>
</evidence>
<gene>
    <name evidence="10" type="ORF">EV356DRAFT_513245</name>
</gene>
<evidence type="ECO:0000256" key="4">
    <source>
        <dbReference type="ARBA" id="ARBA00022833"/>
    </source>
</evidence>
<dbReference type="InterPro" id="IPR033489">
    <property type="entry name" value="RBBP6"/>
</dbReference>
<dbReference type="Proteomes" id="UP000800092">
    <property type="component" value="Unassembled WGS sequence"/>
</dbReference>
<feature type="compositionally biased region" description="Basic and acidic residues" evidence="7">
    <location>
        <begin position="361"/>
        <end position="383"/>
    </location>
</feature>
<evidence type="ECO:0000259" key="8">
    <source>
        <dbReference type="PROSITE" id="PS50158"/>
    </source>
</evidence>
<feature type="compositionally biased region" description="Basic residues" evidence="7">
    <location>
        <begin position="665"/>
        <end position="677"/>
    </location>
</feature>
<dbReference type="PANTHER" id="PTHR15439:SF0">
    <property type="entry name" value="CELL DIVISION CYCLE AND APOPTOSIS REGULATOR PROTEIN 1-RELATED"/>
    <property type="match status" value="1"/>
</dbReference>
<dbReference type="Gene3D" id="3.10.20.90">
    <property type="entry name" value="Phosphatidylinositol 3-kinase Catalytic Subunit, Chain A, domain 1"/>
    <property type="match status" value="1"/>
</dbReference>
<dbReference type="SUPFAM" id="SSF57850">
    <property type="entry name" value="RING/U-box"/>
    <property type="match status" value="1"/>
</dbReference>
<evidence type="ECO:0000256" key="3">
    <source>
        <dbReference type="ARBA" id="ARBA00022771"/>
    </source>
</evidence>
<feature type="compositionally biased region" description="Low complexity" evidence="7">
    <location>
        <begin position="459"/>
        <end position="474"/>
    </location>
</feature>
<dbReference type="Gene3D" id="4.10.60.10">
    <property type="entry name" value="Zinc finger, CCHC-type"/>
    <property type="match status" value="1"/>
</dbReference>
<dbReference type="Gene3D" id="3.30.40.10">
    <property type="entry name" value="Zinc/RING finger domain, C3HC4 (zinc finger)"/>
    <property type="match status" value="1"/>
</dbReference>
<evidence type="ECO:0000259" key="9">
    <source>
        <dbReference type="PROSITE" id="PS51282"/>
    </source>
</evidence>
<evidence type="ECO:0000256" key="5">
    <source>
        <dbReference type="ARBA" id="ARBA00023242"/>
    </source>
</evidence>
<dbReference type="SMART" id="SM00343">
    <property type="entry name" value="ZnF_C2HC"/>
    <property type="match status" value="1"/>
</dbReference>
<sequence length="685" mass="73981">MSSSIFFKFKSQKDSQRVTFDGPGISVFEVKREIINISRLGDGTDFDLAIYNEDANDEYDDDTTVIPRSTSIVARRLPARMHGAGRAARYVSGKMPVNAKNQYRKEAQHTRQGSDGQGMSRANGAPDMNNAQTEEERIAAMFAAEGNSWEQQKQQMANAKPVYRGAGRGKPVNIPDRPPPDGYVCYRCGEKGHWIQACPTNDDPEYEKKPRIKRTTGIPKSFQKTVEKPVANAVNDGLTDDTKQHSAVMINAEGEFVIAVPDHQSFQKFQDKAKASAAQKQEAASGSKELQERGLECSLDKRMFVEPMKTPCCGKTYCNDCIENALINNDFVCPNCQTEGVLIDNLEPDDDMVKKIKSFEDEKAAQRREKERSKSPPKVDGKMENPGTPQGQGTAGSPGAEPKSPKQDRKSPSSTDNKEKTSSSTPQPTIGDANAKKRPADEELENNRVPTAPAAMRDQTTTPSTSATASASQPNPIVPQSQQDFINQMNAMSAQMGGGQLPNGNMPFPTMPNMNDMPNMGFPNPMMAMSMGGMMGMNPAMMNPMMMSQNGWGGGAAGVGGMNGMGGGFPGNNGGAMGFPQQGPNGWNPAQQGNWGMNGNQQYPNQRNNGWQGQMTNGNGGMGRGGGGGGGGAGMSFPNQQRGTMGNGGSGGGTGDDDAYFRKPVNPHRHQNRQKRIRPSDYTEL</sequence>
<keyword evidence="2" id="KW-0479">Metal-binding</keyword>
<dbReference type="InterPro" id="IPR001878">
    <property type="entry name" value="Znf_CCHC"/>
</dbReference>
<dbReference type="InterPro" id="IPR036875">
    <property type="entry name" value="Znf_CCHC_sf"/>
</dbReference>
<dbReference type="OrthoDB" id="106784at2759"/>
<dbReference type="PANTHER" id="PTHR15439">
    <property type="entry name" value="RETINOBLASTOMA-BINDING PROTEIN 6"/>
    <property type="match status" value="1"/>
</dbReference>
<feature type="compositionally biased region" description="Gly residues" evidence="7">
    <location>
        <begin position="645"/>
        <end position="654"/>
    </location>
</feature>
<dbReference type="AlphaFoldDB" id="A0A6A6HFN5"/>
<feature type="compositionally biased region" description="Low complexity" evidence="7">
    <location>
        <begin position="607"/>
        <end position="617"/>
    </location>
</feature>
<dbReference type="InterPro" id="IPR025829">
    <property type="entry name" value="Zn_knuckle_CX2CX3GHX4C"/>
</dbReference>
<dbReference type="PROSITE" id="PS51282">
    <property type="entry name" value="DWNN"/>
    <property type="match status" value="1"/>
</dbReference>
<dbReference type="GO" id="GO:0016567">
    <property type="term" value="P:protein ubiquitination"/>
    <property type="evidence" value="ECO:0007669"/>
    <property type="project" value="InterPro"/>
</dbReference>
<evidence type="ECO:0000256" key="2">
    <source>
        <dbReference type="ARBA" id="ARBA00022723"/>
    </source>
</evidence>
<dbReference type="GO" id="GO:0005634">
    <property type="term" value="C:nucleus"/>
    <property type="evidence" value="ECO:0007669"/>
    <property type="project" value="UniProtKB-SubCell"/>
</dbReference>
<dbReference type="Pfam" id="PF13696">
    <property type="entry name" value="zf-CCHC_2"/>
    <property type="match status" value="1"/>
</dbReference>
<evidence type="ECO:0000256" key="1">
    <source>
        <dbReference type="ARBA" id="ARBA00004123"/>
    </source>
</evidence>
<feature type="region of interest" description="Disordered" evidence="7">
    <location>
        <begin position="361"/>
        <end position="479"/>
    </location>
</feature>
<keyword evidence="4" id="KW-0862">Zinc</keyword>
<keyword evidence="3 6" id="KW-0863">Zinc-finger</keyword>
<keyword evidence="11" id="KW-1185">Reference proteome</keyword>
<name>A0A6A6HFN5_VIRVR</name>
<dbReference type="SUPFAM" id="SSF57756">
    <property type="entry name" value="Retrovirus zinc finger-like domains"/>
    <property type="match status" value="1"/>
</dbReference>
<feature type="domain" description="DWNN" evidence="9">
    <location>
        <begin position="5"/>
        <end position="78"/>
    </location>
</feature>
<feature type="compositionally biased region" description="Basic and acidic residues" evidence="7">
    <location>
        <begin position="403"/>
        <end position="421"/>
    </location>
</feature>
<keyword evidence="5" id="KW-0539">Nucleus</keyword>
<dbReference type="EMBL" id="ML991786">
    <property type="protein sequence ID" value="KAF2236333.1"/>
    <property type="molecule type" value="Genomic_DNA"/>
</dbReference>
<protein>
    <submittedName>
        <fullName evidence="10">DWNN-domain-containing protein</fullName>
    </submittedName>
</protein>
<evidence type="ECO:0000313" key="10">
    <source>
        <dbReference type="EMBL" id="KAF2236333.1"/>
    </source>
</evidence>
<dbReference type="SMART" id="SM01180">
    <property type="entry name" value="DWNN"/>
    <property type="match status" value="1"/>
</dbReference>
<dbReference type="PROSITE" id="PS50158">
    <property type="entry name" value="ZF_CCHC"/>
    <property type="match status" value="1"/>
</dbReference>
<dbReference type="GO" id="GO:0003676">
    <property type="term" value="F:nucleic acid binding"/>
    <property type="evidence" value="ECO:0007669"/>
    <property type="project" value="InterPro"/>
</dbReference>
<feature type="region of interest" description="Disordered" evidence="7">
    <location>
        <begin position="102"/>
        <end position="128"/>
    </location>
</feature>
<evidence type="ECO:0000256" key="6">
    <source>
        <dbReference type="PROSITE-ProRule" id="PRU00047"/>
    </source>
</evidence>
<comment type="subcellular location">
    <subcellularLocation>
        <location evidence="1">Nucleus</location>
    </subcellularLocation>
</comment>
<dbReference type="InterPro" id="IPR013083">
    <property type="entry name" value="Znf_RING/FYVE/PHD"/>
</dbReference>
<accession>A0A6A6HFN5</accession>
<feature type="compositionally biased region" description="Gly residues" evidence="7">
    <location>
        <begin position="618"/>
        <end position="634"/>
    </location>
</feature>
<dbReference type="CDD" id="cd16620">
    <property type="entry name" value="vRING-HC-C4C4_RBBP6"/>
    <property type="match status" value="1"/>
</dbReference>
<organism evidence="10 11">
    <name type="scientific">Viridothelium virens</name>
    <name type="common">Speckled blister lichen</name>
    <name type="synonym">Trypethelium virens</name>
    <dbReference type="NCBI Taxonomy" id="1048519"/>
    <lineage>
        <taxon>Eukaryota</taxon>
        <taxon>Fungi</taxon>
        <taxon>Dikarya</taxon>
        <taxon>Ascomycota</taxon>
        <taxon>Pezizomycotina</taxon>
        <taxon>Dothideomycetes</taxon>
        <taxon>Dothideomycetes incertae sedis</taxon>
        <taxon>Trypetheliales</taxon>
        <taxon>Trypetheliaceae</taxon>
        <taxon>Viridothelium</taxon>
    </lineage>
</organism>
<dbReference type="InterPro" id="IPR014891">
    <property type="entry name" value="DWNN_domain"/>
</dbReference>